<dbReference type="InterPro" id="IPR002156">
    <property type="entry name" value="RNaseH_domain"/>
</dbReference>
<keyword evidence="3" id="KW-1185">Reference proteome</keyword>
<organism evidence="2 3">
    <name type="scientific">Hibiscus sabdariffa</name>
    <name type="common">roselle</name>
    <dbReference type="NCBI Taxonomy" id="183260"/>
    <lineage>
        <taxon>Eukaryota</taxon>
        <taxon>Viridiplantae</taxon>
        <taxon>Streptophyta</taxon>
        <taxon>Embryophyta</taxon>
        <taxon>Tracheophyta</taxon>
        <taxon>Spermatophyta</taxon>
        <taxon>Magnoliopsida</taxon>
        <taxon>eudicotyledons</taxon>
        <taxon>Gunneridae</taxon>
        <taxon>Pentapetalae</taxon>
        <taxon>rosids</taxon>
        <taxon>malvids</taxon>
        <taxon>Malvales</taxon>
        <taxon>Malvaceae</taxon>
        <taxon>Malvoideae</taxon>
        <taxon>Hibiscus</taxon>
    </lineage>
</organism>
<name>A0ABR2F1S8_9ROSI</name>
<evidence type="ECO:0000313" key="3">
    <source>
        <dbReference type="Proteomes" id="UP001472677"/>
    </source>
</evidence>
<protein>
    <recommendedName>
        <fullName evidence="1">RNase H type-1 domain-containing protein</fullName>
    </recommendedName>
</protein>
<dbReference type="EMBL" id="JBBPBM010000009">
    <property type="protein sequence ID" value="KAK8568899.1"/>
    <property type="molecule type" value="Genomic_DNA"/>
</dbReference>
<proteinExistence type="predicted"/>
<dbReference type="Pfam" id="PF13456">
    <property type="entry name" value="RVT_3"/>
    <property type="match status" value="1"/>
</dbReference>
<dbReference type="Proteomes" id="UP001472677">
    <property type="component" value="Unassembled WGS sequence"/>
</dbReference>
<evidence type="ECO:0000313" key="2">
    <source>
        <dbReference type="EMBL" id="KAK8568899.1"/>
    </source>
</evidence>
<reference evidence="2 3" key="1">
    <citation type="journal article" date="2024" name="G3 (Bethesda)">
        <title>Genome assembly of Hibiscus sabdariffa L. provides insights into metabolisms of medicinal natural products.</title>
        <authorList>
            <person name="Kim T."/>
        </authorList>
    </citation>
    <scope>NUCLEOTIDE SEQUENCE [LARGE SCALE GENOMIC DNA]</scope>
    <source>
        <strain evidence="2">TK-2024</strain>
        <tissue evidence="2">Old leaves</tissue>
    </source>
</reference>
<accession>A0ABR2F1S8</accession>
<gene>
    <name evidence="2" type="ORF">V6N12_007434</name>
</gene>
<sequence length="182" mass="19951">MTPLVYASDDSIGWKGTHDFHFSIKLAYKIHYGATVPVNKALWRSIHKFRGLQKQPGGLTRAQSGIRGARPLELQHRGASSAMTGTGHVGMTGTAGHAVALDDGWRLPALGWSKLGSQVMGVYVGLGCALEKGLRKVVIEMDCSEAMALLLKNSERLVSMPILFHIRDLVRQLEDVEFKLMI</sequence>
<feature type="domain" description="RNase H type-1" evidence="1">
    <location>
        <begin position="115"/>
        <end position="180"/>
    </location>
</feature>
<evidence type="ECO:0000259" key="1">
    <source>
        <dbReference type="Pfam" id="PF13456"/>
    </source>
</evidence>
<comment type="caution">
    <text evidence="2">The sequence shown here is derived from an EMBL/GenBank/DDBJ whole genome shotgun (WGS) entry which is preliminary data.</text>
</comment>